<evidence type="ECO:0000256" key="2">
    <source>
        <dbReference type="ARBA" id="ARBA00022801"/>
    </source>
</evidence>
<dbReference type="PROSITE" id="PS51904">
    <property type="entry name" value="GLYCOSYL_HYDROL_F25_2"/>
    <property type="match status" value="1"/>
</dbReference>
<dbReference type="InterPro" id="IPR017853">
    <property type="entry name" value="GH"/>
</dbReference>
<dbReference type="Pfam" id="PF01183">
    <property type="entry name" value="Glyco_hydro_25"/>
    <property type="match status" value="1"/>
</dbReference>
<sequence length="236" mass="27439">MKSTIFPRLINILFLSAICVIASAATDSHKSSKNTKRQYDGIDVSHHQGKIDWKEVAKDKQIKFVYIKATQGTSIKDKNYEQNIKEARRQGLRCGSYHYLSCLTSVRSQFRNFQKAMREHKQDLIPMIDIEHDGVRRWSKKQVQDSVALFAKLIERKYGKKPLIYSHVSFYNSHLSPRFNKYFLFLGRYSSVRPSIKGIGRHNIWQFSDRGKVRGIRGYVDLDRFMSGTSLAAIRL</sequence>
<dbReference type="GO" id="GO:0016052">
    <property type="term" value="P:carbohydrate catabolic process"/>
    <property type="evidence" value="ECO:0007669"/>
    <property type="project" value="TreeGrafter"/>
</dbReference>
<comment type="caution">
    <text evidence="5">The sequence shown here is derived from an EMBL/GenBank/DDBJ whole genome shotgun (WGS) entry which is preliminary data.</text>
</comment>
<dbReference type="AlphaFoldDB" id="A0A096DCK6"/>
<proteinExistence type="inferred from homology"/>
<gene>
    <name evidence="5" type="ORF">HMPREF0661_01630</name>
</gene>
<keyword evidence="4" id="KW-0732">Signal</keyword>
<dbReference type="SMART" id="SM00641">
    <property type="entry name" value="Glyco_25"/>
    <property type="match status" value="1"/>
</dbReference>
<dbReference type="InterPro" id="IPR002053">
    <property type="entry name" value="Glyco_hydro_25"/>
</dbReference>
<dbReference type="PANTHER" id="PTHR34135">
    <property type="entry name" value="LYSOZYME"/>
    <property type="match status" value="1"/>
</dbReference>
<dbReference type="GO" id="GO:0016998">
    <property type="term" value="P:cell wall macromolecule catabolic process"/>
    <property type="evidence" value="ECO:0007669"/>
    <property type="project" value="InterPro"/>
</dbReference>
<name>A0A096DCK6_9BACT</name>
<evidence type="ECO:0000256" key="3">
    <source>
        <dbReference type="ARBA" id="ARBA00023295"/>
    </source>
</evidence>
<dbReference type="GO" id="GO:0003796">
    <property type="term" value="F:lysozyme activity"/>
    <property type="evidence" value="ECO:0007669"/>
    <property type="project" value="InterPro"/>
</dbReference>
<evidence type="ECO:0000313" key="5">
    <source>
        <dbReference type="EMBL" id="KGF55229.1"/>
    </source>
</evidence>
<comment type="similarity">
    <text evidence="1">Belongs to the glycosyl hydrolase 25 family.</text>
</comment>
<dbReference type="Proteomes" id="UP000029578">
    <property type="component" value="Unassembled WGS sequence"/>
</dbReference>
<protein>
    <submittedName>
        <fullName evidence="5">Glycosyl hydrolase family 25</fullName>
    </submittedName>
</protein>
<dbReference type="InterPro" id="IPR018077">
    <property type="entry name" value="Glyco_hydro_fam25_subgr"/>
</dbReference>
<evidence type="ECO:0000256" key="4">
    <source>
        <dbReference type="SAM" id="SignalP"/>
    </source>
</evidence>
<evidence type="ECO:0000313" key="6">
    <source>
        <dbReference type="Proteomes" id="UP000029578"/>
    </source>
</evidence>
<dbReference type="EMBL" id="JRNS01000106">
    <property type="protein sequence ID" value="KGF55229.1"/>
    <property type="molecule type" value="Genomic_DNA"/>
</dbReference>
<feature type="chain" id="PRO_5001917403" evidence="4">
    <location>
        <begin position="25"/>
        <end position="236"/>
    </location>
</feature>
<accession>A0A096DCK6</accession>
<dbReference type="GO" id="GO:0009253">
    <property type="term" value="P:peptidoglycan catabolic process"/>
    <property type="evidence" value="ECO:0007669"/>
    <property type="project" value="InterPro"/>
</dbReference>
<keyword evidence="3" id="KW-0326">Glycosidase</keyword>
<evidence type="ECO:0000256" key="1">
    <source>
        <dbReference type="ARBA" id="ARBA00010646"/>
    </source>
</evidence>
<reference evidence="5 6" key="1">
    <citation type="submission" date="2014-07" db="EMBL/GenBank/DDBJ databases">
        <authorList>
            <person name="McCorrison J."/>
            <person name="Sanka R."/>
            <person name="Torralba M."/>
            <person name="Gillis M."/>
            <person name="Haft D.H."/>
            <person name="Methe B."/>
            <person name="Sutton G."/>
            <person name="Nelson K.E."/>
        </authorList>
    </citation>
    <scope>NUCLEOTIDE SEQUENCE [LARGE SCALE GENOMIC DNA]</scope>
    <source>
        <strain evidence="5 6">DNF00666</strain>
    </source>
</reference>
<dbReference type="PANTHER" id="PTHR34135:SF2">
    <property type="entry name" value="LYSOZYME"/>
    <property type="match status" value="1"/>
</dbReference>
<keyword evidence="2 5" id="KW-0378">Hydrolase</keyword>
<dbReference type="Gene3D" id="3.20.20.80">
    <property type="entry name" value="Glycosidases"/>
    <property type="match status" value="1"/>
</dbReference>
<dbReference type="SUPFAM" id="SSF51445">
    <property type="entry name" value="(Trans)glycosidases"/>
    <property type="match status" value="1"/>
</dbReference>
<organism evidence="5 6">
    <name type="scientific">Prevotella melaninogenica DNF00666</name>
    <dbReference type="NCBI Taxonomy" id="1401073"/>
    <lineage>
        <taxon>Bacteria</taxon>
        <taxon>Pseudomonadati</taxon>
        <taxon>Bacteroidota</taxon>
        <taxon>Bacteroidia</taxon>
        <taxon>Bacteroidales</taxon>
        <taxon>Prevotellaceae</taxon>
        <taxon>Prevotella</taxon>
    </lineage>
</organism>
<feature type="signal peptide" evidence="4">
    <location>
        <begin position="1"/>
        <end position="24"/>
    </location>
</feature>
<dbReference type="RefSeq" id="WP_036862063.1">
    <property type="nucleotide sequence ID" value="NZ_JRNS01000106.1"/>
</dbReference>